<dbReference type="Proteomes" id="UP000828251">
    <property type="component" value="Unassembled WGS sequence"/>
</dbReference>
<dbReference type="OrthoDB" id="999992at2759"/>
<dbReference type="PANTHER" id="PTHR33116">
    <property type="entry name" value="REVERSE TRANSCRIPTASE ZINC-BINDING DOMAIN-CONTAINING PROTEIN-RELATED-RELATED"/>
    <property type="match status" value="1"/>
</dbReference>
<evidence type="ECO:0000313" key="2">
    <source>
        <dbReference type="Proteomes" id="UP000828251"/>
    </source>
</evidence>
<protein>
    <recommendedName>
        <fullName evidence="3">Reverse transcriptase zinc-binding domain-containing protein</fullName>
    </recommendedName>
</protein>
<proteinExistence type="predicted"/>
<sequence>MAGRITLAQSVLLSIPNYFMQSLMIPRGVCLEIERLARQFIWGCKDGHSKVSLVGWDSICQPWARGGLGLTHLDKQNKSFLMKIGFSLVSKSDALWVHVLRSKYSWKEQLPDLISRSQCSHLWKSLSKIWPLFRENLIWSLGDGSTVKRWKDSWIPGMCPLASKIPFFSNLDLDCCVKEFVNLDGIWNLEMFRVWLLEDVICRIVSIPPSHPDARPDRVIWAQSYSGAFSIRSAYWALKKPT</sequence>
<comment type="caution">
    <text evidence="1">The sequence shown here is derived from an EMBL/GenBank/DDBJ whole genome shotgun (WGS) entry which is preliminary data.</text>
</comment>
<name>A0A9D3VUJ1_9ROSI</name>
<organism evidence="1 2">
    <name type="scientific">Gossypium stocksii</name>
    <dbReference type="NCBI Taxonomy" id="47602"/>
    <lineage>
        <taxon>Eukaryota</taxon>
        <taxon>Viridiplantae</taxon>
        <taxon>Streptophyta</taxon>
        <taxon>Embryophyta</taxon>
        <taxon>Tracheophyta</taxon>
        <taxon>Spermatophyta</taxon>
        <taxon>Magnoliopsida</taxon>
        <taxon>eudicotyledons</taxon>
        <taxon>Gunneridae</taxon>
        <taxon>Pentapetalae</taxon>
        <taxon>rosids</taxon>
        <taxon>malvids</taxon>
        <taxon>Malvales</taxon>
        <taxon>Malvaceae</taxon>
        <taxon>Malvoideae</taxon>
        <taxon>Gossypium</taxon>
    </lineage>
</organism>
<dbReference type="EMBL" id="JAIQCV010000005">
    <property type="protein sequence ID" value="KAH1097425.1"/>
    <property type="molecule type" value="Genomic_DNA"/>
</dbReference>
<keyword evidence="2" id="KW-1185">Reference proteome</keyword>
<gene>
    <name evidence="1" type="ORF">J1N35_014346</name>
</gene>
<evidence type="ECO:0008006" key="3">
    <source>
        <dbReference type="Google" id="ProtNLM"/>
    </source>
</evidence>
<dbReference type="PANTHER" id="PTHR33116:SF86">
    <property type="entry name" value="REVERSE TRANSCRIPTASE DOMAIN-CONTAINING PROTEIN"/>
    <property type="match status" value="1"/>
</dbReference>
<accession>A0A9D3VUJ1</accession>
<reference evidence="1 2" key="1">
    <citation type="journal article" date="2021" name="Plant Biotechnol. J.">
        <title>Multi-omics assisted identification of the key and species-specific regulatory components of drought-tolerant mechanisms in Gossypium stocksii.</title>
        <authorList>
            <person name="Yu D."/>
            <person name="Ke L."/>
            <person name="Zhang D."/>
            <person name="Wu Y."/>
            <person name="Sun Y."/>
            <person name="Mei J."/>
            <person name="Sun J."/>
            <person name="Sun Y."/>
        </authorList>
    </citation>
    <scope>NUCLEOTIDE SEQUENCE [LARGE SCALE GENOMIC DNA]</scope>
    <source>
        <strain evidence="2">cv. E1</strain>
        <tissue evidence="1">Leaf</tissue>
    </source>
</reference>
<evidence type="ECO:0000313" key="1">
    <source>
        <dbReference type="EMBL" id="KAH1097425.1"/>
    </source>
</evidence>
<dbReference type="AlphaFoldDB" id="A0A9D3VUJ1"/>